<name>A0A8J3E5B9_9PROT</name>
<dbReference type="InterPro" id="IPR017847">
    <property type="entry name" value="T6SS_RhsGE_Vgr_subset"/>
</dbReference>
<evidence type="ECO:0000313" key="8">
    <source>
        <dbReference type="Proteomes" id="UP000646365"/>
    </source>
</evidence>
<comment type="similarity">
    <text evidence="2">Belongs to the VgrG protein family.</text>
</comment>
<dbReference type="Pfam" id="PF04717">
    <property type="entry name" value="Phage_base_V"/>
    <property type="match status" value="1"/>
</dbReference>
<reference evidence="7" key="2">
    <citation type="submission" date="2020-09" db="EMBL/GenBank/DDBJ databases">
        <authorList>
            <person name="Sun Q."/>
            <person name="Zhou Y."/>
        </authorList>
    </citation>
    <scope>NUCLEOTIDE SEQUENCE</scope>
    <source>
        <strain evidence="7">CGMCC 1.15725</strain>
    </source>
</reference>
<dbReference type="RefSeq" id="WP_189050187.1">
    <property type="nucleotide sequence ID" value="NZ_BMJQ01000013.1"/>
</dbReference>
<dbReference type="Pfam" id="PF22178">
    <property type="entry name" value="Gp5_trimer_C"/>
    <property type="match status" value="1"/>
</dbReference>
<comment type="caution">
    <text evidence="7">The sequence shown here is derived from an EMBL/GenBank/DDBJ whole genome shotgun (WGS) entry which is preliminary data.</text>
</comment>
<dbReference type="InterPro" id="IPR054030">
    <property type="entry name" value="Gp5_Vgr_C"/>
</dbReference>
<feature type="compositionally biased region" description="Polar residues" evidence="4">
    <location>
        <begin position="240"/>
        <end position="254"/>
    </location>
</feature>
<dbReference type="NCBIfam" id="TIGR01646">
    <property type="entry name" value="vgr_GE"/>
    <property type="match status" value="1"/>
</dbReference>
<dbReference type="SUPFAM" id="SSF69349">
    <property type="entry name" value="Phage fibre proteins"/>
    <property type="match status" value="1"/>
</dbReference>
<proteinExistence type="inferred from homology"/>
<keyword evidence="8" id="KW-1185">Reference proteome</keyword>
<feature type="domain" description="Gp5/Type VI secretion system Vgr protein OB-fold" evidence="5">
    <location>
        <begin position="389"/>
        <end position="457"/>
    </location>
</feature>
<dbReference type="Gene3D" id="3.55.50.10">
    <property type="entry name" value="Baseplate protein-like domains"/>
    <property type="match status" value="1"/>
</dbReference>
<dbReference type="NCBIfam" id="TIGR03361">
    <property type="entry name" value="VI_Rhs_Vgr"/>
    <property type="match status" value="1"/>
</dbReference>
<evidence type="ECO:0000256" key="3">
    <source>
        <dbReference type="ARBA" id="ARBA00022525"/>
    </source>
</evidence>
<dbReference type="InterPro" id="IPR037026">
    <property type="entry name" value="Vgr_OB-fold_dom_sf"/>
</dbReference>
<dbReference type="Proteomes" id="UP000646365">
    <property type="component" value="Unassembled WGS sequence"/>
</dbReference>
<dbReference type="Gene3D" id="2.40.50.230">
    <property type="entry name" value="Gp5 N-terminal domain"/>
    <property type="match status" value="1"/>
</dbReference>
<feature type="region of interest" description="Disordered" evidence="4">
    <location>
        <begin position="234"/>
        <end position="257"/>
    </location>
</feature>
<accession>A0A8J3E5B9</accession>
<sequence>MTGGRSQPLLLLRSPLGDDTLPIQQGTLHAIGLTAREELSRPFRIELTAVSTVRAIDPTELVYQPVCITLRKRPHADRFFHGLVRRMEAVGLARRDRWTYRLEIVPRLWFLEQAADCRIFQQKTVVDILQQLFAEHGVAPVEFRIYGAQPTREYTTQFNETDLTFAQRLMQEAGYFYFFEHSASAHTLVITDRNQSFKPTDHPEHWVVHGGNNIDVFDRWTEALETAHGAIRLQDYDPTKPSTPVQGQQTTTSPVAGASERDVFSWPAMTTDNQIAGDRARFRIEASEAEAVLRSGHGYDPEFCPGRRFTLAKDPFTEAEGIDHAIHSVEHKAVDDTWITGGTEPEYENSFTCLLQSVPWRDPLSIPRPAMTGIFSAIVLGNPGEEIHADPIGRIKVRLLFDHRKETVAGMAIWARVMQPWSGNTWGWQHLPRVGTEVAVSFMNGDPDAPVIVGCFYHEEMRPVFPIPEQQTRQGFRSRSTLRGTTQEFSELSFDDRKGQELVFLHAQKDLTTEVEHDQSLTVTNNRTVRIGQDETVTVGQNHSLTSSSGNITITATLGQVEITALTTLTLRVGPTSISLTPEGVNIMTPGTVTTEALEVNIMAATSVDIETAEFIAVPPPDLPV</sequence>
<dbReference type="Gene3D" id="2.30.110.50">
    <property type="match status" value="1"/>
</dbReference>
<gene>
    <name evidence="7" type="ORF">GCM10011611_46010</name>
</gene>
<dbReference type="InterPro" id="IPR006533">
    <property type="entry name" value="T6SS_Vgr_RhsGE"/>
</dbReference>
<keyword evidence="3" id="KW-0964">Secreted</keyword>
<evidence type="ECO:0000256" key="1">
    <source>
        <dbReference type="ARBA" id="ARBA00004613"/>
    </source>
</evidence>
<dbReference type="SUPFAM" id="SSF69279">
    <property type="entry name" value="Phage tail proteins"/>
    <property type="match status" value="2"/>
</dbReference>
<organism evidence="7 8">
    <name type="scientific">Aliidongia dinghuensis</name>
    <dbReference type="NCBI Taxonomy" id="1867774"/>
    <lineage>
        <taxon>Bacteria</taxon>
        <taxon>Pseudomonadati</taxon>
        <taxon>Pseudomonadota</taxon>
        <taxon>Alphaproteobacteria</taxon>
        <taxon>Rhodospirillales</taxon>
        <taxon>Dongiaceae</taxon>
        <taxon>Aliidongia</taxon>
    </lineage>
</organism>
<evidence type="ECO:0000256" key="4">
    <source>
        <dbReference type="SAM" id="MobiDB-lite"/>
    </source>
</evidence>
<evidence type="ECO:0000259" key="5">
    <source>
        <dbReference type="Pfam" id="PF04717"/>
    </source>
</evidence>
<dbReference type="AlphaFoldDB" id="A0A8J3E5B9"/>
<dbReference type="SUPFAM" id="SSF69255">
    <property type="entry name" value="gp5 N-terminal domain-like"/>
    <property type="match status" value="1"/>
</dbReference>
<evidence type="ECO:0000259" key="6">
    <source>
        <dbReference type="Pfam" id="PF22178"/>
    </source>
</evidence>
<evidence type="ECO:0008006" key="9">
    <source>
        <dbReference type="Google" id="ProtNLM"/>
    </source>
</evidence>
<protein>
    <recommendedName>
        <fullName evidence="9">Type VI secretion system tip protein VgrG</fullName>
    </recommendedName>
</protein>
<reference evidence="7" key="1">
    <citation type="journal article" date="2014" name="Int. J. Syst. Evol. Microbiol.">
        <title>Complete genome sequence of Corynebacterium casei LMG S-19264T (=DSM 44701T), isolated from a smear-ripened cheese.</title>
        <authorList>
            <consortium name="US DOE Joint Genome Institute (JGI-PGF)"/>
            <person name="Walter F."/>
            <person name="Albersmeier A."/>
            <person name="Kalinowski J."/>
            <person name="Ruckert C."/>
        </authorList>
    </citation>
    <scope>NUCLEOTIDE SEQUENCE</scope>
    <source>
        <strain evidence="7">CGMCC 1.15725</strain>
    </source>
</reference>
<dbReference type="PANTHER" id="PTHR32305:SF15">
    <property type="entry name" value="PROTEIN RHSA-RELATED"/>
    <property type="match status" value="1"/>
</dbReference>
<dbReference type="Gene3D" id="4.10.220.110">
    <property type="match status" value="1"/>
</dbReference>
<dbReference type="Pfam" id="PF05954">
    <property type="entry name" value="Phage_GPD"/>
    <property type="match status" value="1"/>
</dbReference>
<dbReference type="GO" id="GO:0005576">
    <property type="term" value="C:extracellular region"/>
    <property type="evidence" value="ECO:0007669"/>
    <property type="project" value="UniProtKB-SubCell"/>
</dbReference>
<evidence type="ECO:0000313" key="7">
    <source>
        <dbReference type="EMBL" id="GGF34564.1"/>
    </source>
</evidence>
<dbReference type="InterPro" id="IPR050708">
    <property type="entry name" value="T6SS_VgrG/RHS"/>
</dbReference>
<evidence type="ECO:0000256" key="2">
    <source>
        <dbReference type="ARBA" id="ARBA00005558"/>
    </source>
</evidence>
<dbReference type="EMBL" id="BMJQ01000013">
    <property type="protein sequence ID" value="GGF34564.1"/>
    <property type="molecule type" value="Genomic_DNA"/>
</dbReference>
<feature type="domain" description="Gp5/Type VI secretion system Vgr C-terminal trimerisation" evidence="6">
    <location>
        <begin position="475"/>
        <end position="546"/>
    </location>
</feature>
<dbReference type="InterPro" id="IPR006531">
    <property type="entry name" value="Gp5/Vgr_OB"/>
</dbReference>
<comment type="subcellular location">
    <subcellularLocation>
        <location evidence="1">Secreted</location>
    </subcellularLocation>
</comment>
<dbReference type="PANTHER" id="PTHR32305">
    <property type="match status" value="1"/>
</dbReference>